<organism evidence="3 4">
    <name type="scientific">Pseudobacillus wudalianchiensis</name>
    <dbReference type="NCBI Taxonomy" id="1743143"/>
    <lineage>
        <taxon>Bacteria</taxon>
        <taxon>Bacillati</taxon>
        <taxon>Bacillota</taxon>
        <taxon>Bacilli</taxon>
        <taxon>Bacillales</taxon>
        <taxon>Bacillaceae</taxon>
        <taxon>Pseudobacillus</taxon>
    </lineage>
</organism>
<proteinExistence type="predicted"/>
<accession>A0A1B9BA43</accession>
<evidence type="ECO:0000256" key="1">
    <source>
        <dbReference type="SAM" id="MobiDB-lite"/>
    </source>
</evidence>
<protein>
    <submittedName>
        <fullName evidence="3">Uncharacterized protein</fullName>
    </submittedName>
</protein>
<keyword evidence="2" id="KW-0472">Membrane</keyword>
<dbReference type="Proteomes" id="UP000092578">
    <property type="component" value="Unassembled WGS sequence"/>
</dbReference>
<keyword evidence="2" id="KW-1133">Transmembrane helix</keyword>
<keyword evidence="4" id="KW-1185">Reference proteome</keyword>
<gene>
    <name evidence="3" type="ORF">A8F95_04460</name>
</gene>
<feature type="compositionally biased region" description="Polar residues" evidence="1">
    <location>
        <begin position="122"/>
        <end position="132"/>
    </location>
</feature>
<feature type="compositionally biased region" description="Basic and acidic residues" evidence="1">
    <location>
        <begin position="53"/>
        <end position="77"/>
    </location>
</feature>
<name>A0A1B9BA43_9BACI</name>
<dbReference type="EMBL" id="MAYT01000001">
    <property type="protein sequence ID" value="OCA92941.1"/>
    <property type="molecule type" value="Genomic_DNA"/>
</dbReference>
<evidence type="ECO:0000313" key="3">
    <source>
        <dbReference type="EMBL" id="OCA92941.1"/>
    </source>
</evidence>
<reference evidence="4" key="1">
    <citation type="submission" date="2016-05" db="EMBL/GenBank/DDBJ databases">
        <authorList>
            <person name="Liu B."/>
            <person name="Wang J."/>
            <person name="Zhu Y."/>
            <person name="Liu G."/>
            <person name="Chen Q."/>
            <person name="Chen Z."/>
            <person name="Lan J."/>
            <person name="Che J."/>
            <person name="Ge C."/>
            <person name="Shi H."/>
            <person name="Pan Z."/>
            <person name="Liu X."/>
        </authorList>
    </citation>
    <scope>NUCLEOTIDE SEQUENCE [LARGE SCALE GENOMIC DNA]</scope>
    <source>
        <strain evidence="4">FJAT-27215</strain>
    </source>
</reference>
<feature type="compositionally biased region" description="Basic and acidic residues" evidence="1">
    <location>
        <begin position="88"/>
        <end position="111"/>
    </location>
</feature>
<comment type="caution">
    <text evidence="3">The sequence shown here is derived from an EMBL/GenBank/DDBJ whole genome shotgun (WGS) entry which is preliminary data.</text>
</comment>
<dbReference type="AlphaFoldDB" id="A0A1B9BA43"/>
<feature type="region of interest" description="Disordered" evidence="1">
    <location>
        <begin position="32"/>
        <end position="132"/>
    </location>
</feature>
<evidence type="ECO:0000256" key="2">
    <source>
        <dbReference type="SAM" id="Phobius"/>
    </source>
</evidence>
<feature type="transmembrane region" description="Helical" evidence="2">
    <location>
        <begin position="7"/>
        <end position="26"/>
    </location>
</feature>
<keyword evidence="2" id="KW-0812">Transmembrane</keyword>
<sequence>MKQQKSVIVYLVTLLLFTLSFSLLALNQLLTSQSASDEVKQTTAVKPAPSNMKADKKQAAPTKEEAKEKPKANDHQEGMVAEWFKPSTKKDSTSHNDEAAVKKDRPQKDKPLIIPEPPTVEKPNSPSFNQKE</sequence>
<evidence type="ECO:0000313" key="4">
    <source>
        <dbReference type="Proteomes" id="UP000092578"/>
    </source>
</evidence>